<evidence type="ECO:0000313" key="12">
    <source>
        <dbReference type="Proteomes" id="UP001652662"/>
    </source>
</evidence>
<feature type="transmembrane region" description="Helical" evidence="10">
    <location>
        <begin position="349"/>
        <end position="368"/>
    </location>
</feature>
<feature type="transmembrane region" description="Helical" evidence="10">
    <location>
        <begin position="484"/>
        <end position="504"/>
    </location>
</feature>
<proteinExistence type="inferred from homology"/>
<dbReference type="PANTHER" id="PTHR11360:SF21">
    <property type="entry name" value="MONOCARBOXYLATE TRANSPORTER 6"/>
    <property type="match status" value="1"/>
</dbReference>
<dbReference type="InterPro" id="IPR050327">
    <property type="entry name" value="Proton-linked_MCT"/>
</dbReference>
<dbReference type="SUPFAM" id="SSF103473">
    <property type="entry name" value="MFS general substrate transporter"/>
    <property type="match status" value="1"/>
</dbReference>
<keyword evidence="5 10" id="KW-0812">Transmembrane</keyword>
<dbReference type="NCBIfam" id="TIGR00892">
    <property type="entry name" value="2A0113"/>
    <property type="match status" value="1"/>
</dbReference>
<feature type="transmembrane region" description="Helical" evidence="10">
    <location>
        <begin position="320"/>
        <end position="342"/>
    </location>
</feature>
<feature type="region of interest" description="Disordered" evidence="9">
    <location>
        <begin position="1"/>
        <end position="39"/>
    </location>
</feature>
<comment type="subcellular location">
    <subcellularLocation>
        <location evidence="1">Cell membrane</location>
        <topology evidence="1">Multi-pass membrane protein</topology>
    </subcellularLocation>
</comment>
<feature type="region of interest" description="Disordered" evidence="9">
    <location>
        <begin position="64"/>
        <end position="100"/>
    </location>
</feature>
<reference evidence="13" key="1">
    <citation type="submission" date="2025-08" db="UniProtKB">
        <authorList>
            <consortium name="RefSeq"/>
        </authorList>
    </citation>
    <scope>IDENTIFICATION</scope>
    <source>
        <tissue evidence="13">Blood</tissue>
    </source>
</reference>
<dbReference type="Proteomes" id="UP001652662">
    <property type="component" value="Chromosome 10"/>
</dbReference>
<evidence type="ECO:0000256" key="8">
    <source>
        <dbReference type="ARBA" id="ARBA00023136"/>
    </source>
</evidence>
<dbReference type="RefSeq" id="XP_070417558.1">
    <property type="nucleotide sequence ID" value="XM_070561457.1"/>
</dbReference>
<name>A0ABM4JNP9_EQUPR</name>
<dbReference type="Pfam" id="PF07690">
    <property type="entry name" value="MFS_1"/>
    <property type="match status" value="1"/>
</dbReference>
<dbReference type="InterPro" id="IPR004743">
    <property type="entry name" value="MCT"/>
</dbReference>
<feature type="transmembrane region" description="Helical" evidence="10">
    <location>
        <begin position="446"/>
        <end position="464"/>
    </location>
</feature>
<dbReference type="InterPro" id="IPR020846">
    <property type="entry name" value="MFS_dom"/>
</dbReference>
<keyword evidence="8 10" id="KW-0472">Membrane</keyword>
<dbReference type="Gene3D" id="1.20.1250.20">
    <property type="entry name" value="MFS general substrate transporter like domains"/>
    <property type="match status" value="1"/>
</dbReference>
<accession>A0ABM4JNP9</accession>
<evidence type="ECO:0000259" key="11">
    <source>
        <dbReference type="PROSITE" id="PS50850"/>
    </source>
</evidence>
<keyword evidence="12" id="KW-1185">Reference proteome</keyword>
<feature type="transmembrane region" description="Helical" evidence="10">
    <location>
        <begin position="380"/>
        <end position="399"/>
    </location>
</feature>
<gene>
    <name evidence="13" type="primary">SLC16A5</name>
</gene>
<dbReference type="PROSITE" id="PS50850">
    <property type="entry name" value="MFS"/>
    <property type="match status" value="1"/>
</dbReference>
<evidence type="ECO:0000256" key="6">
    <source>
        <dbReference type="ARBA" id="ARBA00022847"/>
    </source>
</evidence>
<evidence type="ECO:0000256" key="4">
    <source>
        <dbReference type="ARBA" id="ARBA00022475"/>
    </source>
</evidence>
<keyword evidence="7 10" id="KW-1133">Transmembrane helix</keyword>
<dbReference type="GeneID" id="103546568"/>
<evidence type="ECO:0000313" key="13">
    <source>
        <dbReference type="RefSeq" id="XP_070417558.1"/>
    </source>
</evidence>
<feature type="compositionally biased region" description="Basic and acidic residues" evidence="9">
    <location>
        <begin position="1"/>
        <end position="18"/>
    </location>
</feature>
<evidence type="ECO:0000256" key="3">
    <source>
        <dbReference type="ARBA" id="ARBA00022448"/>
    </source>
</evidence>
<keyword evidence="6" id="KW-0769">Symport</keyword>
<dbReference type="InterPro" id="IPR036259">
    <property type="entry name" value="MFS_trans_sf"/>
</dbReference>
<feature type="transmembrane region" description="Helical" evidence="10">
    <location>
        <begin position="575"/>
        <end position="597"/>
    </location>
</feature>
<evidence type="ECO:0000256" key="10">
    <source>
        <dbReference type="SAM" id="Phobius"/>
    </source>
</evidence>
<organism evidence="12 13">
    <name type="scientific">Equus przewalskii</name>
    <name type="common">Przewalski's horse</name>
    <name type="synonym">Equus caballus przewalskii</name>
    <dbReference type="NCBI Taxonomy" id="9798"/>
    <lineage>
        <taxon>Eukaryota</taxon>
        <taxon>Metazoa</taxon>
        <taxon>Chordata</taxon>
        <taxon>Craniata</taxon>
        <taxon>Vertebrata</taxon>
        <taxon>Euteleostomi</taxon>
        <taxon>Mammalia</taxon>
        <taxon>Eutheria</taxon>
        <taxon>Laurasiatheria</taxon>
        <taxon>Perissodactyla</taxon>
        <taxon>Equidae</taxon>
        <taxon>Equus</taxon>
    </lineage>
</organism>
<evidence type="ECO:0000256" key="2">
    <source>
        <dbReference type="ARBA" id="ARBA00006727"/>
    </source>
</evidence>
<protein>
    <submittedName>
        <fullName evidence="13">Monocarboxylate transporter 6 isoform X1</fullName>
    </submittedName>
</protein>
<feature type="transmembrane region" description="Helical" evidence="10">
    <location>
        <begin position="294"/>
        <end position="314"/>
    </location>
</feature>
<feature type="transmembrane region" description="Helical" evidence="10">
    <location>
        <begin position="541"/>
        <end position="563"/>
    </location>
</feature>
<feature type="transmembrane region" description="Helical" evidence="10">
    <location>
        <begin position="609"/>
        <end position="630"/>
    </location>
</feature>
<feature type="transmembrane region" description="Helical" evidence="10">
    <location>
        <begin position="516"/>
        <end position="535"/>
    </location>
</feature>
<evidence type="ECO:0000256" key="1">
    <source>
        <dbReference type="ARBA" id="ARBA00004651"/>
    </source>
</evidence>
<keyword evidence="4" id="KW-1003">Cell membrane</keyword>
<evidence type="ECO:0000256" key="9">
    <source>
        <dbReference type="SAM" id="MobiDB-lite"/>
    </source>
</evidence>
<dbReference type="PANTHER" id="PTHR11360">
    <property type="entry name" value="MONOCARBOXYLATE TRANSPORTER"/>
    <property type="match status" value="1"/>
</dbReference>
<sequence length="677" mass="73841">MSELTQHWDCRQENEPESRVSPLLPRAAGRSRPSEERAKLRGEVLALAPPRRSAPSHLRARPPFYTSQRFRGGPAHRRLRPAPPRARLSAWSPPPPGPASCRLHRGRPGPQEAALCGSGAVPPPGLCDPAVIVTHGSQYKGKTTSLPGRRRNQSPQPHLFLPCLSLWNGPACQEALSPLVLGLPAPWRTQVAQAVVAVAVRPWQQHSLQRMPQALERPEGCWAWVVLLACLVTHGLTLGFPTCIGIFFTDLQHEFQASNSETSWFPSIQIAVLHAGGPLCSILVGCFGCRPTMMLGGVLACLGMVASSFCGTLGQLYVTAGFITGLGMCFSFQASITVLGFYFTRRRALANALASMGVSLGIMLWPLLSGYLLEDLGWRGTFLIFGGVFLHCCVCGAIVRPVATSMAPETKEGSPPPSKTPAPSCLAACGRAIQRHLAFDILWHNVVYRMYTLGVMWMIVGFPLPHVFLVPYAIRHGVDEHRAALLMSIIGFCNIFLRPMAGLAAGRRDFADHRKYLFSLAALLNGLTNLVCTVSADFRVLVGYCLVYSVSMSGIGALLFQVLMDTVPMDQFSRALGLFTILESISILVSPPLAGFFLDISDNNFSYVFYMSSFFLISSALFMGGSFCALQKKERQGRQAEGERTITEAALEQALNVEGTDASEKRLYTEIMYVTSL</sequence>
<feature type="domain" description="Major facilitator superfamily (MFS) profile" evidence="11">
    <location>
        <begin position="223"/>
        <end position="636"/>
    </location>
</feature>
<dbReference type="InterPro" id="IPR011701">
    <property type="entry name" value="MFS"/>
</dbReference>
<evidence type="ECO:0000256" key="7">
    <source>
        <dbReference type="ARBA" id="ARBA00022989"/>
    </source>
</evidence>
<comment type="similarity">
    <text evidence="2">Belongs to the major facilitator superfamily. Monocarboxylate porter (TC 2.A.1.13) family.</text>
</comment>
<feature type="transmembrane region" description="Helical" evidence="10">
    <location>
        <begin position="221"/>
        <end position="248"/>
    </location>
</feature>
<evidence type="ECO:0000256" key="5">
    <source>
        <dbReference type="ARBA" id="ARBA00022692"/>
    </source>
</evidence>
<keyword evidence="3" id="KW-0813">Transport</keyword>
<feature type="transmembrane region" description="Helical" evidence="10">
    <location>
        <begin position="268"/>
        <end position="287"/>
    </location>
</feature>